<evidence type="ECO:0000313" key="2">
    <source>
        <dbReference type="Proteomes" id="UP000492821"/>
    </source>
</evidence>
<dbReference type="AlphaFoldDB" id="A0A7E4UXE6"/>
<dbReference type="WBParaSite" id="Pan_g13935.t1">
    <property type="protein sequence ID" value="Pan_g13935.t1"/>
    <property type="gene ID" value="Pan_g13935"/>
</dbReference>
<keyword evidence="2" id="KW-1185">Reference proteome</keyword>
<feature type="region of interest" description="Disordered" evidence="1">
    <location>
        <begin position="101"/>
        <end position="124"/>
    </location>
</feature>
<dbReference type="Proteomes" id="UP000492821">
    <property type="component" value="Unassembled WGS sequence"/>
</dbReference>
<organism evidence="2 3">
    <name type="scientific">Panagrellus redivivus</name>
    <name type="common">Microworm</name>
    <dbReference type="NCBI Taxonomy" id="6233"/>
    <lineage>
        <taxon>Eukaryota</taxon>
        <taxon>Metazoa</taxon>
        <taxon>Ecdysozoa</taxon>
        <taxon>Nematoda</taxon>
        <taxon>Chromadorea</taxon>
        <taxon>Rhabditida</taxon>
        <taxon>Tylenchina</taxon>
        <taxon>Panagrolaimomorpha</taxon>
        <taxon>Panagrolaimoidea</taxon>
        <taxon>Panagrolaimidae</taxon>
        <taxon>Panagrellus</taxon>
    </lineage>
</organism>
<evidence type="ECO:0000313" key="3">
    <source>
        <dbReference type="WBParaSite" id="Pan_g13935.t1"/>
    </source>
</evidence>
<feature type="region of interest" description="Disordered" evidence="1">
    <location>
        <begin position="186"/>
        <end position="257"/>
    </location>
</feature>
<reference evidence="3" key="2">
    <citation type="submission" date="2020-10" db="UniProtKB">
        <authorList>
            <consortium name="WormBaseParasite"/>
        </authorList>
    </citation>
    <scope>IDENTIFICATION</scope>
</reference>
<sequence>MCDFSMGGSKRPDARLRPQPPRVRAVGLITSFDVTALDICEVDDDRGGYFRATVLAGWLKKKNIDDDRRWRQSKKRAIGARVEKCARLNRTTGAVDVIRRSRWRSSSPSSRPQGEPRWSTSKSYPSMTACHLSLARRRHDHTWASSESRSVAPYLDELRHRPAHTSPSGPLATVTHERVYQGRVSLPADRPPHHHAAATTRTVLPRNVPAALSSEIGPVQPPPPNQTTIHPTPSIDRRHHANTLDHRRRLSSSSSPL</sequence>
<name>A0A7E4UXE6_PANRE</name>
<feature type="compositionally biased region" description="Basic residues" evidence="1">
    <location>
        <begin position="237"/>
        <end position="250"/>
    </location>
</feature>
<protein>
    <submittedName>
        <fullName evidence="3">Transposase</fullName>
    </submittedName>
</protein>
<proteinExistence type="predicted"/>
<evidence type="ECO:0000256" key="1">
    <source>
        <dbReference type="SAM" id="MobiDB-lite"/>
    </source>
</evidence>
<accession>A0A7E4UXE6</accession>
<reference evidence="2" key="1">
    <citation type="journal article" date="2013" name="Genetics">
        <title>The draft genome and transcriptome of Panagrellus redivivus are shaped by the harsh demands of a free-living lifestyle.</title>
        <authorList>
            <person name="Srinivasan J."/>
            <person name="Dillman A.R."/>
            <person name="Macchietto M.G."/>
            <person name="Heikkinen L."/>
            <person name="Lakso M."/>
            <person name="Fracchia K.M."/>
            <person name="Antoshechkin I."/>
            <person name="Mortazavi A."/>
            <person name="Wong G."/>
            <person name="Sternberg P.W."/>
        </authorList>
    </citation>
    <scope>NUCLEOTIDE SEQUENCE [LARGE SCALE GENOMIC DNA]</scope>
    <source>
        <strain evidence="2">MT8872</strain>
    </source>
</reference>